<reference evidence="1 2" key="1">
    <citation type="submission" date="2015-01" db="EMBL/GenBank/DDBJ databases">
        <authorList>
            <person name="Xiang T."/>
            <person name="Song Y."/>
            <person name="Huang L."/>
            <person name="Wang B."/>
            <person name="Wu P."/>
        </authorList>
    </citation>
    <scope>NUCLEOTIDE SEQUENCE [LARGE SCALE GENOMIC DNA]</scope>
    <source>
        <strain evidence="1 2">Cc12</strain>
    </source>
</reference>
<evidence type="ECO:0000313" key="2">
    <source>
        <dbReference type="Proteomes" id="UP000044026"/>
    </source>
</evidence>
<dbReference type="EMBL" id="CDOE01000065">
    <property type="protein sequence ID" value="CEN36941.1"/>
    <property type="molecule type" value="Genomic_DNA"/>
</dbReference>
<dbReference type="Proteomes" id="UP000044026">
    <property type="component" value="Unassembled WGS sequence"/>
</dbReference>
<name>A0A0B7HB92_9FLAO</name>
<protein>
    <submittedName>
        <fullName evidence="1">Uncharacterized protein</fullName>
    </submittedName>
</protein>
<accession>A0A0B7HB92</accession>
<organism evidence="1 2">
    <name type="scientific">Capnocytophaga canimorsus</name>
    <dbReference type="NCBI Taxonomy" id="28188"/>
    <lineage>
        <taxon>Bacteria</taxon>
        <taxon>Pseudomonadati</taxon>
        <taxon>Bacteroidota</taxon>
        <taxon>Flavobacteriia</taxon>
        <taxon>Flavobacteriales</taxon>
        <taxon>Flavobacteriaceae</taxon>
        <taxon>Capnocytophaga</taxon>
    </lineage>
</organism>
<dbReference type="AlphaFoldDB" id="A0A0B7HB92"/>
<proteinExistence type="predicted"/>
<sequence>MSISELILIIILGMQDIVVNKFVTYNEDYLF</sequence>
<evidence type="ECO:0000313" key="1">
    <source>
        <dbReference type="EMBL" id="CEN36941.1"/>
    </source>
</evidence>
<gene>
    <name evidence="1" type="ORF">CCAN12_680032</name>
</gene>